<reference evidence="4" key="1">
    <citation type="submission" date="2016-10" db="EMBL/GenBank/DDBJ databases">
        <authorList>
            <person name="Varghese N."/>
            <person name="Submissions S."/>
        </authorList>
    </citation>
    <scope>NUCLEOTIDE SEQUENCE [LARGE SCALE GENOMIC DNA]</scope>
    <source>
        <strain evidence="4">DSM 28453</strain>
    </source>
</reference>
<evidence type="ECO:0000259" key="2">
    <source>
        <dbReference type="Pfam" id="PF17930"/>
    </source>
</evidence>
<dbReference type="Pfam" id="PF06230">
    <property type="entry name" value="LpxI_C"/>
    <property type="match status" value="1"/>
</dbReference>
<dbReference type="STRING" id="1280847.SAMN04488036_101875"/>
<evidence type="ECO:0008006" key="5">
    <source>
        <dbReference type="Google" id="ProtNLM"/>
    </source>
</evidence>
<dbReference type="InterPro" id="IPR041255">
    <property type="entry name" value="LpxI_N"/>
</dbReference>
<dbReference type="InterPro" id="IPR010415">
    <property type="entry name" value="LpxI_C"/>
</dbReference>
<dbReference type="Pfam" id="PF17930">
    <property type="entry name" value="LpxI_N"/>
    <property type="match status" value="1"/>
</dbReference>
<dbReference type="EMBL" id="FOSZ01000001">
    <property type="protein sequence ID" value="SFK64940.1"/>
    <property type="molecule type" value="Genomic_DNA"/>
</dbReference>
<dbReference type="Gene3D" id="3.40.140.80">
    <property type="match status" value="1"/>
</dbReference>
<dbReference type="Proteomes" id="UP000198851">
    <property type="component" value="Unassembled WGS sequence"/>
</dbReference>
<evidence type="ECO:0000259" key="1">
    <source>
        <dbReference type="Pfam" id="PF06230"/>
    </source>
</evidence>
<dbReference type="InterPro" id="IPR053174">
    <property type="entry name" value="LpxI"/>
</dbReference>
<keyword evidence="4" id="KW-1185">Reference proteome</keyword>
<name>A0A1I4B9B4_9RHOB</name>
<dbReference type="RefSeq" id="WP_093320670.1">
    <property type="nucleotide sequence ID" value="NZ_FOSZ01000001.1"/>
</dbReference>
<gene>
    <name evidence="3" type="ORF">SAMN04488036_101875</name>
</gene>
<accession>A0A1I4B9B4</accession>
<dbReference type="PANTHER" id="PTHR39962:SF1">
    <property type="entry name" value="LPXI FAMILY PROTEIN"/>
    <property type="match status" value="1"/>
</dbReference>
<sequence>MGKLAILSGGGALPVMIAQAHPEAVRIVFEGVAHEMPEPVELHSIAKMGAIWQALKDAGVDRVVFAGGLGRPALNPADMDAGMMSIAPRLLTAMQQGDDALLRLIIAVFEEQGFAVVGAHEVLPDLCAPEGIFAGPEPDDVALNDAEKAKEVLDALAPVDVGQGAIVAAGLCLGIETLQGTDALLGFVAQTPDRLRRGKGVLVKAPKAGQDLRVDMPAIGPETVRNAAAAGLAGIVVSAGNVVLIDQPALKEALDETGLFLLGQVI</sequence>
<dbReference type="OrthoDB" id="9789836at2"/>
<evidence type="ECO:0000313" key="3">
    <source>
        <dbReference type="EMBL" id="SFK64940.1"/>
    </source>
</evidence>
<dbReference type="Gene3D" id="3.40.50.20">
    <property type="match status" value="1"/>
</dbReference>
<protein>
    <recommendedName>
        <fullName evidence="5">Phosphatidate cytidylyltransferase</fullName>
    </recommendedName>
</protein>
<dbReference type="PANTHER" id="PTHR39962">
    <property type="entry name" value="BLL4848 PROTEIN"/>
    <property type="match status" value="1"/>
</dbReference>
<dbReference type="InterPro" id="IPR043167">
    <property type="entry name" value="LpxI_C_sf"/>
</dbReference>
<organism evidence="3 4">
    <name type="scientific">Shimia haliotis</name>
    <dbReference type="NCBI Taxonomy" id="1280847"/>
    <lineage>
        <taxon>Bacteria</taxon>
        <taxon>Pseudomonadati</taxon>
        <taxon>Pseudomonadota</taxon>
        <taxon>Alphaproteobacteria</taxon>
        <taxon>Rhodobacterales</taxon>
        <taxon>Roseobacteraceae</taxon>
    </lineage>
</organism>
<feature type="domain" description="LpxI N-terminal" evidence="2">
    <location>
        <begin position="3"/>
        <end position="126"/>
    </location>
</feature>
<evidence type="ECO:0000313" key="4">
    <source>
        <dbReference type="Proteomes" id="UP000198851"/>
    </source>
</evidence>
<proteinExistence type="predicted"/>
<feature type="domain" description="LpxI C-terminal" evidence="1">
    <location>
        <begin position="129"/>
        <end position="261"/>
    </location>
</feature>
<dbReference type="AlphaFoldDB" id="A0A1I4B9B4"/>